<dbReference type="NCBIfam" id="TIGR00254">
    <property type="entry name" value="GGDEF"/>
    <property type="match status" value="1"/>
</dbReference>
<dbReference type="InterPro" id="IPR029787">
    <property type="entry name" value="Nucleotide_cyclase"/>
</dbReference>
<dbReference type="SUPFAM" id="SSF55073">
    <property type="entry name" value="Nucleotide cyclase"/>
    <property type="match status" value="1"/>
</dbReference>
<keyword evidence="6" id="KW-1185">Reference proteome</keyword>
<dbReference type="Proteomes" id="UP001139095">
    <property type="component" value="Unassembled WGS sequence"/>
</dbReference>
<name>A0A9X1IQ72_9GAMM</name>
<protein>
    <recommendedName>
        <fullName evidence="1">diguanylate cyclase</fullName>
        <ecNumber evidence="1">2.7.7.65</ecNumber>
    </recommendedName>
</protein>
<sequence>MFQQSTEQANELMQTALPLMEKLEVPPTPSNYGLWYEYVSNTNPRLNKVIDRALRRFGNLPDFVSKELFNEFLLPDQFQQAPRHEKTLQTLTETLTTDATHISTELSTFNKNLETAKKALKFTTDSKQLEKLAGFLENSAFKANQAISHFDQTLSDAQAELTALRSELNQLRKSNERDDLTLLLNNKGFEKALYKKLPHAEDDLSVLLIDIDNLGDINREYDIKAGDGLIRFMAKLLLSLLPENAAVARIDGGRFGVLLNETELAEASRLAETIRESISTQKIRYKNTKVLLRSVTASVGVATLLGDETPKALIERAEHYLTYAKRSGKNQIAHHE</sequence>
<accession>A0A9X1IQ72</accession>
<dbReference type="InterPro" id="IPR000160">
    <property type="entry name" value="GGDEF_dom"/>
</dbReference>
<dbReference type="GO" id="GO:0052621">
    <property type="term" value="F:diguanylate cyclase activity"/>
    <property type="evidence" value="ECO:0007669"/>
    <property type="project" value="UniProtKB-EC"/>
</dbReference>
<dbReference type="AlphaFoldDB" id="A0A9X1IQ72"/>
<feature type="coiled-coil region" evidence="3">
    <location>
        <begin position="147"/>
        <end position="174"/>
    </location>
</feature>
<dbReference type="EC" id="2.7.7.65" evidence="1"/>
<evidence type="ECO:0000256" key="2">
    <source>
        <dbReference type="ARBA" id="ARBA00034247"/>
    </source>
</evidence>
<proteinExistence type="predicted"/>
<evidence type="ECO:0000259" key="4">
    <source>
        <dbReference type="PROSITE" id="PS50887"/>
    </source>
</evidence>
<feature type="domain" description="GGDEF" evidence="4">
    <location>
        <begin position="202"/>
        <end position="336"/>
    </location>
</feature>
<dbReference type="InterPro" id="IPR050469">
    <property type="entry name" value="Diguanylate_Cyclase"/>
</dbReference>
<dbReference type="PANTHER" id="PTHR45138">
    <property type="entry name" value="REGULATORY COMPONENTS OF SENSORY TRANSDUCTION SYSTEM"/>
    <property type="match status" value="1"/>
</dbReference>
<dbReference type="PROSITE" id="PS50887">
    <property type="entry name" value="GGDEF"/>
    <property type="match status" value="1"/>
</dbReference>
<dbReference type="RefSeq" id="WP_226754282.1">
    <property type="nucleotide sequence ID" value="NZ_JAJATW010000010.1"/>
</dbReference>
<dbReference type="InterPro" id="IPR043128">
    <property type="entry name" value="Rev_trsase/Diguanyl_cyclase"/>
</dbReference>
<comment type="catalytic activity">
    <reaction evidence="2">
        <text>2 GTP = 3',3'-c-di-GMP + 2 diphosphate</text>
        <dbReference type="Rhea" id="RHEA:24898"/>
        <dbReference type="ChEBI" id="CHEBI:33019"/>
        <dbReference type="ChEBI" id="CHEBI:37565"/>
        <dbReference type="ChEBI" id="CHEBI:58805"/>
        <dbReference type="EC" id="2.7.7.65"/>
    </reaction>
</comment>
<dbReference type="CDD" id="cd01949">
    <property type="entry name" value="GGDEF"/>
    <property type="match status" value="1"/>
</dbReference>
<dbReference type="PANTHER" id="PTHR45138:SF9">
    <property type="entry name" value="DIGUANYLATE CYCLASE DGCM-RELATED"/>
    <property type="match status" value="1"/>
</dbReference>
<evidence type="ECO:0000256" key="1">
    <source>
        <dbReference type="ARBA" id="ARBA00012528"/>
    </source>
</evidence>
<reference evidence="5" key="1">
    <citation type="submission" date="2021-10" db="EMBL/GenBank/DDBJ databases">
        <title>Marinomonas pontica sp. nov., isolated from the Black Sea.</title>
        <authorList>
            <person name="Zhao L.-H."/>
            <person name="Xue J.-H."/>
        </authorList>
    </citation>
    <scope>NUCLEOTIDE SEQUENCE</scope>
    <source>
        <strain evidence="5">E8</strain>
    </source>
</reference>
<keyword evidence="3" id="KW-0175">Coiled coil</keyword>
<evidence type="ECO:0000313" key="5">
    <source>
        <dbReference type="EMBL" id="MCB5161918.1"/>
    </source>
</evidence>
<evidence type="ECO:0000313" key="6">
    <source>
        <dbReference type="Proteomes" id="UP001139095"/>
    </source>
</evidence>
<dbReference type="SMART" id="SM00267">
    <property type="entry name" value="GGDEF"/>
    <property type="match status" value="1"/>
</dbReference>
<organism evidence="5 6">
    <name type="scientific">Marinomonas algarum</name>
    <dbReference type="NCBI Taxonomy" id="2883105"/>
    <lineage>
        <taxon>Bacteria</taxon>
        <taxon>Pseudomonadati</taxon>
        <taxon>Pseudomonadota</taxon>
        <taxon>Gammaproteobacteria</taxon>
        <taxon>Oceanospirillales</taxon>
        <taxon>Oceanospirillaceae</taxon>
        <taxon>Marinomonas</taxon>
    </lineage>
</organism>
<dbReference type="EMBL" id="JAJATW010000010">
    <property type="protein sequence ID" value="MCB5161918.1"/>
    <property type="molecule type" value="Genomic_DNA"/>
</dbReference>
<dbReference type="Gene3D" id="3.30.70.270">
    <property type="match status" value="1"/>
</dbReference>
<comment type="caution">
    <text evidence="5">The sequence shown here is derived from an EMBL/GenBank/DDBJ whole genome shotgun (WGS) entry which is preliminary data.</text>
</comment>
<gene>
    <name evidence="5" type="ORF">LG368_08390</name>
</gene>
<dbReference type="Pfam" id="PF00990">
    <property type="entry name" value="GGDEF"/>
    <property type="match status" value="1"/>
</dbReference>
<evidence type="ECO:0000256" key="3">
    <source>
        <dbReference type="SAM" id="Coils"/>
    </source>
</evidence>